<protein>
    <submittedName>
        <fullName evidence="2">Uncharacterized protein</fullName>
    </submittedName>
</protein>
<dbReference type="AlphaFoldDB" id="A0AAV4T9H9"/>
<comment type="caution">
    <text evidence="2">The sequence shown here is derived from an EMBL/GenBank/DDBJ whole genome shotgun (WGS) entry which is preliminary data.</text>
</comment>
<dbReference type="Proteomes" id="UP001054837">
    <property type="component" value="Unassembled WGS sequence"/>
</dbReference>
<evidence type="ECO:0000256" key="1">
    <source>
        <dbReference type="SAM" id="MobiDB-lite"/>
    </source>
</evidence>
<organism evidence="2 3">
    <name type="scientific">Caerostris darwini</name>
    <dbReference type="NCBI Taxonomy" id="1538125"/>
    <lineage>
        <taxon>Eukaryota</taxon>
        <taxon>Metazoa</taxon>
        <taxon>Ecdysozoa</taxon>
        <taxon>Arthropoda</taxon>
        <taxon>Chelicerata</taxon>
        <taxon>Arachnida</taxon>
        <taxon>Araneae</taxon>
        <taxon>Araneomorphae</taxon>
        <taxon>Entelegynae</taxon>
        <taxon>Araneoidea</taxon>
        <taxon>Araneidae</taxon>
        <taxon>Caerostris</taxon>
    </lineage>
</organism>
<proteinExistence type="predicted"/>
<feature type="region of interest" description="Disordered" evidence="1">
    <location>
        <begin position="38"/>
        <end position="107"/>
    </location>
</feature>
<name>A0AAV4T9H9_9ARAC</name>
<sequence length="157" mass="17599">MCLFLNPSAHGRRKNIEKQRMFLLFRLSYKPAADRTNIPQRSPFFSPDAAKQGPFSAEKKAPFPDPSGTTEFLKRVGGGGRKKRPLSPGSEVRAEADRRRKSFRRVGHPLQVGVGGNRLLQDKTENVRRNTRSFGFALAALSRRGFAVPVKEAEFTD</sequence>
<dbReference type="EMBL" id="BPLQ01009159">
    <property type="protein sequence ID" value="GIY42141.1"/>
    <property type="molecule type" value="Genomic_DNA"/>
</dbReference>
<accession>A0AAV4T9H9</accession>
<gene>
    <name evidence="2" type="ORF">CDAR_589101</name>
</gene>
<evidence type="ECO:0000313" key="2">
    <source>
        <dbReference type="EMBL" id="GIY42141.1"/>
    </source>
</evidence>
<reference evidence="2 3" key="1">
    <citation type="submission" date="2021-06" db="EMBL/GenBank/DDBJ databases">
        <title>Caerostris darwini draft genome.</title>
        <authorList>
            <person name="Kono N."/>
            <person name="Arakawa K."/>
        </authorList>
    </citation>
    <scope>NUCLEOTIDE SEQUENCE [LARGE SCALE GENOMIC DNA]</scope>
</reference>
<keyword evidence="3" id="KW-1185">Reference proteome</keyword>
<evidence type="ECO:0000313" key="3">
    <source>
        <dbReference type="Proteomes" id="UP001054837"/>
    </source>
</evidence>